<organism evidence="8 9">
    <name type="scientific">Amniculicola lignicola CBS 123094</name>
    <dbReference type="NCBI Taxonomy" id="1392246"/>
    <lineage>
        <taxon>Eukaryota</taxon>
        <taxon>Fungi</taxon>
        <taxon>Dikarya</taxon>
        <taxon>Ascomycota</taxon>
        <taxon>Pezizomycotina</taxon>
        <taxon>Dothideomycetes</taxon>
        <taxon>Pleosporomycetidae</taxon>
        <taxon>Pleosporales</taxon>
        <taxon>Amniculicolaceae</taxon>
        <taxon>Amniculicola</taxon>
    </lineage>
</organism>
<dbReference type="PANTHER" id="PTHR24305:SF210">
    <property type="entry name" value="CYTOCHROME P450 MONOOXYGENASE ASQL-RELATED"/>
    <property type="match status" value="1"/>
</dbReference>
<dbReference type="InterPro" id="IPR017972">
    <property type="entry name" value="Cyt_P450_CS"/>
</dbReference>
<dbReference type="Proteomes" id="UP000799779">
    <property type="component" value="Unassembled WGS sequence"/>
</dbReference>
<dbReference type="InterPro" id="IPR050121">
    <property type="entry name" value="Cytochrome_P450_monoxygenase"/>
</dbReference>
<keyword evidence="4 6" id="KW-0479">Metal-binding</keyword>
<evidence type="ECO:0000313" key="9">
    <source>
        <dbReference type="Proteomes" id="UP000799779"/>
    </source>
</evidence>
<comment type="cofactor">
    <cofactor evidence="1 6">
        <name>heme</name>
        <dbReference type="ChEBI" id="CHEBI:30413"/>
    </cofactor>
</comment>
<dbReference type="PROSITE" id="PS00086">
    <property type="entry name" value="CYTOCHROME_P450"/>
    <property type="match status" value="1"/>
</dbReference>
<protein>
    <submittedName>
        <fullName evidence="8">Averantin oxidoreductase</fullName>
    </submittedName>
</protein>
<evidence type="ECO:0000256" key="7">
    <source>
        <dbReference type="RuleBase" id="RU000461"/>
    </source>
</evidence>
<evidence type="ECO:0000256" key="1">
    <source>
        <dbReference type="ARBA" id="ARBA00001971"/>
    </source>
</evidence>
<evidence type="ECO:0000256" key="3">
    <source>
        <dbReference type="ARBA" id="ARBA00022617"/>
    </source>
</evidence>
<gene>
    <name evidence="8" type="ORF">P154DRAFT_434302</name>
</gene>
<keyword evidence="3 6" id="KW-0349">Heme</keyword>
<evidence type="ECO:0000256" key="5">
    <source>
        <dbReference type="ARBA" id="ARBA00023004"/>
    </source>
</evidence>
<dbReference type="SUPFAM" id="SSF48264">
    <property type="entry name" value="Cytochrome P450"/>
    <property type="match status" value="1"/>
</dbReference>
<keyword evidence="7" id="KW-0503">Monooxygenase</keyword>
<accession>A0A6A5WH00</accession>
<dbReference type="GO" id="GO:0005506">
    <property type="term" value="F:iron ion binding"/>
    <property type="evidence" value="ECO:0007669"/>
    <property type="project" value="InterPro"/>
</dbReference>
<dbReference type="InterPro" id="IPR002401">
    <property type="entry name" value="Cyt_P450_E_grp-I"/>
</dbReference>
<dbReference type="InterPro" id="IPR001128">
    <property type="entry name" value="Cyt_P450"/>
</dbReference>
<evidence type="ECO:0000256" key="4">
    <source>
        <dbReference type="ARBA" id="ARBA00022723"/>
    </source>
</evidence>
<dbReference type="AlphaFoldDB" id="A0A6A5WH00"/>
<sequence length="469" mass="53361">LYLFSIVAYRLWFHPLAKYPAPVLNRITQLPAIVSVLTGRLPMYTKTLHDKYGPIVRLSPNELSFNSVEAWEDIYGHRHGRPNMAKDPIHVGAVDPVPGVSTISMADNDTHARQRRALSHGFSQQALWSQESIVQLYITKLLANIARFSESKKSFNIVDWYNFMTFDIIGDLSFGESFGCLERGDFHFWITLIFKAVQAGAIEAATRRFATAGSPLQKYLMGWIPNELRKQRKDHFDRKDFIYYILRQSKRVDLSQDEIIVNGALFIVAGSETTAMTLSAMTNFLIAQPAKFEKLKKEIRGTFGKEEDITVERATVLPYLNACIEETLRMLPPAPIGFLRSIPAGGDTIGGEYLPAGTTVSVSSWCSQHNSANFKNPDDFIPERWIEDEYKTDHKLASRPFSLGPRGCIGKNLAYMEMRLMFCRLFWLYDMDTTDGAPDWNTEGQMKNMKAYSTWVKPELNIKVTPVKR</sequence>
<comment type="similarity">
    <text evidence="2 7">Belongs to the cytochrome P450 family.</text>
</comment>
<dbReference type="GO" id="GO:0004497">
    <property type="term" value="F:monooxygenase activity"/>
    <property type="evidence" value="ECO:0007669"/>
    <property type="project" value="UniProtKB-KW"/>
</dbReference>
<evidence type="ECO:0000256" key="6">
    <source>
        <dbReference type="PIRSR" id="PIRSR602401-1"/>
    </source>
</evidence>
<evidence type="ECO:0000256" key="2">
    <source>
        <dbReference type="ARBA" id="ARBA00010617"/>
    </source>
</evidence>
<dbReference type="EMBL" id="ML977587">
    <property type="protein sequence ID" value="KAF2000727.1"/>
    <property type="molecule type" value="Genomic_DNA"/>
</dbReference>
<keyword evidence="9" id="KW-1185">Reference proteome</keyword>
<name>A0A6A5WH00_9PLEO</name>
<proteinExistence type="inferred from homology"/>
<feature type="non-terminal residue" evidence="8">
    <location>
        <position position="1"/>
    </location>
</feature>
<keyword evidence="5 6" id="KW-0408">Iron</keyword>
<dbReference type="GO" id="GO:0016705">
    <property type="term" value="F:oxidoreductase activity, acting on paired donors, with incorporation or reduction of molecular oxygen"/>
    <property type="evidence" value="ECO:0007669"/>
    <property type="project" value="InterPro"/>
</dbReference>
<dbReference type="Pfam" id="PF00067">
    <property type="entry name" value="p450"/>
    <property type="match status" value="1"/>
</dbReference>
<dbReference type="Gene3D" id="1.10.630.10">
    <property type="entry name" value="Cytochrome P450"/>
    <property type="match status" value="1"/>
</dbReference>
<feature type="binding site" description="axial binding residue" evidence="6">
    <location>
        <position position="408"/>
    </location>
    <ligand>
        <name>heme</name>
        <dbReference type="ChEBI" id="CHEBI:30413"/>
    </ligand>
    <ligandPart>
        <name>Fe</name>
        <dbReference type="ChEBI" id="CHEBI:18248"/>
    </ligandPart>
</feature>
<reference evidence="8" key="1">
    <citation type="journal article" date="2020" name="Stud. Mycol.">
        <title>101 Dothideomycetes genomes: a test case for predicting lifestyles and emergence of pathogens.</title>
        <authorList>
            <person name="Haridas S."/>
            <person name="Albert R."/>
            <person name="Binder M."/>
            <person name="Bloem J."/>
            <person name="Labutti K."/>
            <person name="Salamov A."/>
            <person name="Andreopoulos B."/>
            <person name="Baker S."/>
            <person name="Barry K."/>
            <person name="Bills G."/>
            <person name="Bluhm B."/>
            <person name="Cannon C."/>
            <person name="Castanera R."/>
            <person name="Culley D."/>
            <person name="Daum C."/>
            <person name="Ezra D."/>
            <person name="Gonzalez J."/>
            <person name="Henrissat B."/>
            <person name="Kuo A."/>
            <person name="Liang C."/>
            <person name="Lipzen A."/>
            <person name="Lutzoni F."/>
            <person name="Magnuson J."/>
            <person name="Mondo S."/>
            <person name="Nolan M."/>
            <person name="Ohm R."/>
            <person name="Pangilinan J."/>
            <person name="Park H.-J."/>
            <person name="Ramirez L."/>
            <person name="Alfaro M."/>
            <person name="Sun H."/>
            <person name="Tritt A."/>
            <person name="Yoshinaga Y."/>
            <person name="Zwiers L.-H."/>
            <person name="Turgeon B."/>
            <person name="Goodwin S."/>
            <person name="Spatafora J."/>
            <person name="Crous P."/>
            <person name="Grigoriev I."/>
        </authorList>
    </citation>
    <scope>NUCLEOTIDE SEQUENCE</scope>
    <source>
        <strain evidence="8">CBS 123094</strain>
    </source>
</reference>
<evidence type="ECO:0000313" key="8">
    <source>
        <dbReference type="EMBL" id="KAF2000727.1"/>
    </source>
</evidence>
<keyword evidence="7" id="KW-0560">Oxidoreductase</keyword>
<dbReference type="PANTHER" id="PTHR24305">
    <property type="entry name" value="CYTOCHROME P450"/>
    <property type="match status" value="1"/>
</dbReference>
<dbReference type="GO" id="GO:0020037">
    <property type="term" value="F:heme binding"/>
    <property type="evidence" value="ECO:0007669"/>
    <property type="project" value="InterPro"/>
</dbReference>
<dbReference type="OrthoDB" id="1470350at2759"/>
<dbReference type="CDD" id="cd11058">
    <property type="entry name" value="CYP60B-like"/>
    <property type="match status" value="1"/>
</dbReference>
<dbReference type="InterPro" id="IPR036396">
    <property type="entry name" value="Cyt_P450_sf"/>
</dbReference>
<dbReference type="PRINTS" id="PR00463">
    <property type="entry name" value="EP450I"/>
</dbReference>
<dbReference type="PRINTS" id="PR00385">
    <property type="entry name" value="P450"/>
</dbReference>